<organism evidence="2 3">
    <name type="scientific">Rubus argutus</name>
    <name type="common">Southern blackberry</name>
    <dbReference type="NCBI Taxonomy" id="59490"/>
    <lineage>
        <taxon>Eukaryota</taxon>
        <taxon>Viridiplantae</taxon>
        <taxon>Streptophyta</taxon>
        <taxon>Embryophyta</taxon>
        <taxon>Tracheophyta</taxon>
        <taxon>Spermatophyta</taxon>
        <taxon>Magnoliopsida</taxon>
        <taxon>eudicotyledons</taxon>
        <taxon>Gunneridae</taxon>
        <taxon>Pentapetalae</taxon>
        <taxon>rosids</taxon>
        <taxon>fabids</taxon>
        <taxon>Rosales</taxon>
        <taxon>Rosaceae</taxon>
        <taxon>Rosoideae</taxon>
        <taxon>Rosoideae incertae sedis</taxon>
        <taxon>Rubus</taxon>
    </lineage>
</organism>
<gene>
    <name evidence="2" type="ORF">M0R45_015341</name>
</gene>
<comment type="caution">
    <text evidence="2">The sequence shown here is derived from an EMBL/GenBank/DDBJ whole genome shotgun (WGS) entry which is preliminary data.</text>
</comment>
<keyword evidence="1" id="KW-0812">Transmembrane</keyword>
<protein>
    <recommendedName>
        <fullName evidence="4">DUF4408 domain-containing protein</fullName>
    </recommendedName>
</protein>
<dbReference type="AlphaFoldDB" id="A0AAW1XQH5"/>
<accession>A0AAW1XQH5</accession>
<evidence type="ECO:0008006" key="4">
    <source>
        <dbReference type="Google" id="ProtNLM"/>
    </source>
</evidence>
<sequence length="172" mass="19126">MSKCENSQILMLSLIAILLIITPLLSSSVRTTYLYIITNVLIIGLGAQAGLLRAFSKPLDHDKKNPVSVPSQKPLLVPSELTSSEKWVVAQNDEDQRVASECSEKKGTNKVVGKTKSQKITGTVKMETVKKCPSMPSLFFIGGGENESETEELKMQREESWKRIHGFYHKAF</sequence>
<dbReference type="PANTHER" id="PTHR36887:SF1">
    <property type="entry name" value="OS01G0532300 PROTEIN"/>
    <property type="match status" value="1"/>
</dbReference>
<keyword evidence="3" id="KW-1185">Reference proteome</keyword>
<feature type="transmembrane region" description="Helical" evidence="1">
    <location>
        <begin position="32"/>
        <end position="55"/>
    </location>
</feature>
<dbReference type="Proteomes" id="UP001457282">
    <property type="component" value="Unassembled WGS sequence"/>
</dbReference>
<dbReference type="EMBL" id="JBEDUW010000003">
    <property type="protein sequence ID" value="KAK9938614.1"/>
    <property type="molecule type" value="Genomic_DNA"/>
</dbReference>
<keyword evidence="1" id="KW-0472">Membrane</keyword>
<evidence type="ECO:0000256" key="1">
    <source>
        <dbReference type="SAM" id="Phobius"/>
    </source>
</evidence>
<name>A0AAW1XQH5_RUBAR</name>
<evidence type="ECO:0000313" key="2">
    <source>
        <dbReference type="EMBL" id="KAK9938614.1"/>
    </source>
</evidence>
<feature type="transmembrane region" description="Helical" evidence="1">
    <location>
        <begin position="9"/>
        <end position="26"/>
    </location>
</feature>
<dbReference type="PANTHER" id="PTHR36887">
    <property type="entry name" value="OS01G0532300 PROTEIN"/>
    <property type="match status" value="1"/>
</dbReference>
<keyword evidence="1" id="KW-1133">Transmembrane helix</keyword>
<evidence type="ECO:0000313" key="3">
    <source>
        <dbReference type="Proteomes" id="UP001457282"/>
    </source>
</evidence>
<reference evidence="2 3" key="1">
    <citation type="journal article" date="2023" name="G3 (Bethesda)">
        <title>A chromosome-length genome assembly and annotation of blackberry (Rubus argutus, cv. 'Hillquist').</title>
        <authorList>
            <person name="Bruna T."/>
            <person name="Aryal R."/>
            <person name="Dudchenko O."/>
            <person name="Sargent D.J."/>
            <person name="Mead D."/>
            <person name="Buti M."/>
            <person name="Cavallini A."/>
            <person name="Hytonen T."/>
            <person name="Andres J."/>
            <person name="Pham M."/>
            <person name="Weisz D."/>
            <person name="Mascagni F."/>
            <person name="Usai G."/>
            <person name="Natali L."/>
            <person name="Bassil N."/>
            <person name="Fernandez G.E."/>
            <person name="Lomsadze A."/>
            <person name="Armour M."/>
            <person name="Olukolu B."/>
            <person name="Poorten T."/>
            <person name="Britton C."/>
            <person name="Davik J."/>
            <person name="Ashrafi H."/>
            <person name="Aiden E.L."/>
            <person name="Borodovsky M."/>
            <person name="Worthington M."/>
        </authorList>
    </citation>
    <scope>NUCLEOTIDE SEQUENCE [LARGE SCALE GENOMIC DNA]</scope>
    <source>
        <strain evidence="2">PI 553951</strain>
    </source>
</reference>
<proteinExistence type="predicted"/>